<organism evidence="1 2">
    <name type="scientific">Corynebacterium humireducens</name>
    <dbReference type="NCBI Taxonomy" id="1223514"/>
    <lineage>
        <taxon>Bacteria</taxon>
        <taxon>Bacillati</taxon>
        <taxon>Actinomycetota</taxon>
        <taxon>Actinomycetes</taxon>
        <taxon>Mycobacteriales</taxon>
        <taxon>Corynebacteriaceae</taxon>
        <taxon>Corynebacterium</taxon>
    </lineage>
</organism>
<dbReference type="EMBL" id="JAAZHI010000128">
    <property type="protein sequence ID" value="NLA55825.1"/>
    <property type="molecule type" value="Genomic_DNA"/>
</dbReference>
<evidence type="ECO:0000313" key="2">
    <source>
        <dbReference type="Proteomes" id="UP000557899"/>
    </source>
</evidence>
<proteinExistence type="predicted"/>
<reference evidence="1 2" key="1">
    <citation type="journal article" date="2020" name="Biotechnol. Biofuels">
        <title>New insights from the biogas microbiome by comprehensive genome-resolved metagenomics of nearly 1600 species originating from multiple anaerobic digesters.</title>
        <authorList>
            <person name="Campanaro S."/>
            <person name="Treu L."/>
            <person name="Rodriguez-R L.M."/>
            <person name="Kovalovszki A."/>
            <person name="Ziels R.M."/>
            <person name="Maus I."/>
            <person name="Zhu X."/>
            <person name="Kougias P.G."/>
            <person name="Basile A."/>
            <person name="Luo G."/>
            <person name="Schluter A."/>
            <person name="Konstantinidis K.T."/>
            <person name="Angelidaki I."/>
        </authorList>
    </citation>
    <scope>NUCLEOTIDE SEQUENCE [LARGE SCALE GENOMIC DNA]</scope>
    <source>
        <strain evidence="1">AS15tlH2ME_198</strain>
    </source>
</reference>
<protein>
    <submittedName>
        <fullName evidence="1">Uncharacterized protein</fullName>
    </submittedName>
</protein>
<dbReference type="Proteomes" id="UP000557899">
    <property type="component" value="Unassembled WGS sequence"/>
</dbReference>
<comment type="caution">
    <text evidence="1">The sequence shown here is derived from an EMBL/GenBank/DDBJ whole genome shotgun (WGS) entry which is preliminary data.</text>
</comment>
<dbReference type="AlphaFoldDB" id="A0A7X6PMQ8"/>
<name>A0A7X6PMQ8_9CORY</name>
<accession>A0A7X6PMQ8</accession>
<sequence>MSSAWDKAVVEGEMVTINPYAGLSPFEKATLRNDVARLRNLGWSREVTVDGWTLTAPAEIQPGAPGSVLSRVRQIVERPSEMWDRAVVDDERAVTIQADENPFVNAGLEANLAQLQAAGWAVGSTESPRGKVAYTIIAPLERPAPESLREALSQVPSASQRGSEWINEATERNGALTFVLDAVSQYAFNSARAISSRARAEGWDVAEVTSPRGLVRLDFHPPKGLIKS</sequence>
<gene>
    <name evidence="1" type="ORF">GX859_05940</name>
</gene>
<evidence type="ECO:0000313" key="1">
    <source>
        <dbReference type="EMBL" id="NLA55825.1"/>
    </source>
</evidence>